<feature type="transmembrane region" description="Helical" evidence="11">
    <location>
        <begin position="6"/>
        <end position="25"/>
    </location>
</feature>
<evidence type="ECO:0000256" key="8">
    <source>
        <dbReference type="ARBA" id="ARBA00022989"/>
    </source>
</evidence>
<dbReference type="InterPro" id="IPR008915">
    <property type="entry name" value="Peptidase_M50"/>
</dbReference>
<evidence type="ECO:0000256" key="6">
    <source>
        <dbReference type="ARBA" id="ARBA00022801"/>
    </source>
</evidence>
<feature type="transmembrane region" description="Helical" evidence="11">
    <location>
        <begin position="37"/>
        <end position="54"/>
    </location>
</feature>
<dbReference type="PANTHER" id="PTHR42837:SF2">
    <property type="entry name" value="MEMBRANE METALLOPROTEASE ARASP2, CHLOROPLASTIC-RELATED"/>
    <property type="match status" value="1"/>
</dbReference>
<evidence type="ECO:0000256" key="5">
    <source>
        <dbReference type="ARBA" id="ARBA00022692"/>
    </source>
</evidence>
<evidence type="ECO:0000256" key="10">
    <source>
        <dbReference type="ARBA" id="ARBA00023136"/>
    </source>
</evidence>
<comment type="cofactor">
    <cofactor evidence="1 11">
        <name>Zn(2+)</name>
        <dbReference type="ChEBI" id="CHEBI:29105"/>
    </cofactor>
</comment>
<dbReference type="CDD" id="cd06163">
    <property type="entry name" value="S2P-M50_PDZ_RseP-like"/>
    <property type="match status" value="2"/>
</dbReference>
<reference evidence="14" key="1">
    <citation type="submission" date="2024-06" db="EMBL/GenBank/DDBJ databases">
        <title>Radixoralia hellwigii gen. nov., sp nov., isolated from a root canal in the human oral cavity.</title>
        <authorList>
            <person name="Bartsch S."/>
            <person name="Wittmer A."/>
            <person name="Schulz A.-K."/>
            <person name="Neumann-Schaal M."/>
            <person name="Wolf J."/>
            <person name="Gronow S."/>
            <person name="Tennert C."/>
            <person name="Haecker G."/>
            <person name="Cieplik F."/>
            <person name="Al-Ahmad A."/>
        </authorList>
    </citation>
    <scope>NUCLEOTIDE SEQUENCE [LARGE SCALE GENOMIC DNA]</scope>
    <source>
        <strain evidence="14">Wk13</strain>
    </source>
</reference>
<dbReference type="InterPro" id="IPR004387">
    <property type="entry name" value="Pept_M50_Zn"/>
</dbReference>
<feature type="domain" description="PDZ" evidence="12">
    <location>
        <begin position="119"/>
        <end position="186"/>
    </location>
</feature>
<keyword evidence="4" id="KW-0645">Protease</keyword>
<sequence length="455" mass="50511">MNDFLYYVLAFLVLLGLLIIIHELGHYLVARWVGVKVLRFSIGFGAPIFVRKIGVDQTEWAIGRIPLGGYVKMLDESEGEVMPDELPRSFNRQVLWRRIAIVVAGPMANLLLAVVVYWGSFLYGVEELRPVLGAPVNASPAAHAGIEDGDRVVKIGDDPVLTWQEMRWKILTLAADVDTLSLETVNMRHESAIRQLDISSIRRHGWEADALEQLGLRYFRPRIPPVIGRLNEDGRASAAGLQADDEIVAIDGQEIDSWHALVDIVHAHPEQRLLFTVLRAGSLLEIPVTPAAFTDKNQEIGRISAYVKEIPDFRDALLVTVRYGPLTALSKAVAETWEKAVFSLRIIGKMLIGEVSWQNISGPITVADYAGQSAKLGLMAYFRFLALISISLAVLNLLPVPMLDGGHLLYYLFEAVRGKPLSEHTMELGQRLGMSVLILLMACAFYNDLNRLISG</sequence>
<dbReference type="PANTHER" id="PTHR42837">
    <property type="entry name" value="REGULATOR OF SIGMA-E PROTEASE RSEP"/>
    <property type="match status" value="1"/>
</dbReference>
<feature type="domain" description="PDZ" evidence="12">
    <location>
        <begin position="212"/>
        <end position="281"/>
    </location>
</feature>
<dbReference type="SUPFAM" id="SSF50156">
    <property type="entry name" value="PDZ domain-like"/>
    <property type="match status" value="2"/>
</dbReference>
<dbReference type="Proteomes" id="UP001574673">
    <property type="component" value="Unassembled WGS sequence"/>
</dbReference>
<keyword evidence="8 11" id="KW-1133">Transmembrane helix</keyword>
<dbReference type="EC" id="3.4.24.-" evidence="11"/>
<dbReference type="Gene3D" id="2.30.42.10">
    <property type="match status" value="2"/>
</dbReference>
<evidence type="ECO:0000313" key="13">
    <source>
        <dbReference type="EMBL" id="MFA9949511.1"/>
    </source>
</evidence>
<evidence type="ECO:0000259" key="12">
    <source>
        <dbReference type="SMART" id="SM00228"/>
    </source>
</evidence>
<organism evidence="13 14">
    <name type="scientific">Dentiradicibacter hellwigii</name>
    <dbReference type="NCBI Taxonomy" id="3149053"/>
    <lineage>
        <taxon>Bacteria</taxon>
        <taxon>Pseudomonadati</taxon>
        <taxon>Pseudomonadota</taxon>
        <taxon>Betaproteobacteria</taxon>
        <taxon>Rhodocyclales</taxon>
        <taxon>Rhodocyclaceae</taxon>
        <taxon>Dentiradicibacter</taxon>
    </lineage>
</organism>
<comment type="similarity">
    <text evidence="3 11">Belongs to the peptidase M50B family.</text>
</comment>
<keyword evidence="11" id="KW-0479">Metal-binding</keyword>
<evidence type="ECO:0000256" key="4">
    <source>
        <dbReference type="ARBA" id="ARBA00022670"/>
    </source>
</evidence>
<dbReference type="NCBIfam" id="TIGR00054">
    <property type="entry name" value="RIP metalloprotease RseP"/>
    <property type="match status" value="1"/>
</dbReference>
<proteinExistence type="inferred from homology"/>
<comment type="caution">
    <text evidence="13">The sequence shown here is derived from an EMBL/GenBank/DDBJ whole genome shotgun (WGS) entry which is preliminary data.</text>
</comment>
<evidence type="ECO:0000256" key="11">
    <source>
        <dbReference type="RuleBase" id="RU362031"/>
    </source>
</evidence>
<dbReference type="Pfam" id="PF17820">
    <property type="entry name" value="PDZ_6"/>
    <property type="match status" value="1"/>
</dbReference>
<feature type="transmembrane region" description="Helical" evidence="11">
    <location>
        <begin position="95"/>
        <end position="119"/>
    </location>
</feature>
<feature type="transmembrane region" description="Helical" evidence="11">
    <location>
        <begin position="384"/>
        <end position="412"/>
    </location>
</feature>
<keyword evidence="9 11" id="KW-0482">Metalloprotease</keyword>
<evidence type="ECO:0000256" key="7">
    <source>
        <dbReference type="ARBA" id="ARBA00022833"/>
    </source>
</evidence>
<dbReference type="Pfam" id="PF02163">
    <property type="entry name" value="Peptidase_M50"/>
    <property type="match status" value="1"/>
</dbReference>
<protein>
    <recommendedName>
        <fullName evidence="11">Zinc metalloprotease</fullName>
        <ecNumber evidence="11">3.4.24.-</ecNumber>
    </recommendedName>
</protein>
<dbReference type="GO" id="GO:0008237">
    <property type="term" value="F:metallopeptidase activity"/>
    <property type="evidence" value="ECO:0007669"/>
    <property type="project" value="UniProtKB-KW"/>
</dbReference>
<comment type="subcellular location">
    <subcellularLocation>
        <location evidence="2">Membrane</location>
        <topology evidence="2">Multi-pass membrane protein</topology>
    </subcellularLocation>
</comment>
<dbReference type="InterPro" id="IPR041489">
    <property type="entry name" value="PDZ_6"/>
</dbReference>
<dbReference type="CDD" id="cd23081">
    <property type="entry name" value="cpPDZ_EcRseP-like"/>
    <property type="match status" value="1"/>
</dbReference>
<dbReference type="RefSeq" id="WP_418890633.1">
    <property type="nucleotide sequence ID" value="NZ_JBEUWX010000002.1"/>
</dbReference>
<dbReference type="EMBL" id="JBEUWX010000002">
    <property type="protein sequence ID" value="MFA9949511.1"/>
    <property type="molecule type" value="Genomic_DNA"/>
</dbReference>
<dbReference type="InterPro" id="IPR001478">
    <property type="entry name" value="PDZ"/>
</dbReference>
<keyword evidence="5 11" id="KW-0812">Transmembrane</keyword>
<feature type="transmembrane region" description="Helical" evidence="11">
    <location>
        <begin position="432"/>
        <end position="449"/>
    </location>
</feature>
<keyword evidence="14" id="KW-1185">Reference proteome</keyword>
<evidence type="ECO:0000256" key="3">
    <source>
        <dbReference type="ARBA" id="ARBA00007931"/>
    </source>
</evidence>
<keyword evidence="6 11" id="KW-0378">Hydrolase</keyword>
<accession>A0ABV4UCY2</accession>
<evidence type="ECO:0000313" key="14">
    <source>
        <dbReference type="Proteomes" id="UP001574673"/>
    </source>
</evidence>
<evidence type="ECO:0000256" key="1">
    <source>
        <dbReference type="ARBA" id="ARBA00001947"/>
    </source>
</evidence>
<keyword evidence="10 11" id="KW-0472">Membrane</keyword>
<dbReference type="SMART" id="SM00228">
    <property type="entry name" value="PDZ"/>
    <property type="match status" value="2"/>
</dbReference>
<gene>
    <name evidence="13" type="primary">rseP</name>
    <name evidence="13" type="ORF">ABCS64_04070</name>
</gene>
<keyword evidence="7 11" id="KW-0862">Zinc</keyword>
<evidence type="ECO:0000256" key="2">
    <source>
        <dbReference type="ARBA" id="ARBA00004141"/>
    </source>
</evidence>
<dbReference type="InterPro" id="IPR036034">
    <property type="entry name" value="PDZ_sf"/>
</dbReference>
<evidence type="ECO:0000256" key="9">
    <source>
        <dbReference type="ARBA" id="ARBA00023049"/>
    </source>
</evidence>
<name>A0ABV4UCY2_9RHOO</name>